<evidence type="ECO:0000256" key="1">
    <source>
        <dbReference type="SAM" id="Phobius"/>
    </source>
</evidence>
<gene>
    <name evidence="2" type="ORF">LTR78_010301</name>
</gene>
<feature type="transmembrane region" description="Helical" evidence="1">
    <location>
        <begin position="12"/>
        <end position="32"/>
    </location>
</feature>
<dbReference type="Proteomes" id="UP001274830">
    <property type="component" value="Unassembled WGS sequence"/>
</dbReference>
<dbReference type="EMBL" id="JAUTXT010000070">
    <property type="protein sequence ID" value="KAK3669843.1"/>
    <property type="molecule type" value="Genomic_DNA"/>
</dbReference>
<evidence type="ECO:0000313" key="2">
    <source>
        <dbReference type="EMBL" id="KAK3669843.1"/>
    </source>
</evidence>
<proteinExistence type="predicted"/>
<keyword evidence="1" id="KW-1133">Transmembrane helix</keyword>
<name>A0AAE0TQR3_9PEZI</name>
<dbReference type="Gene3D" id="3.40.50.11350">
    <property type="match status" value="1"/>
</dbReference>
<organism evidence="2 3">
    <name type="scientific">Recurvomyces mirabilis</name>
    <dbReference type="NCBI Taxonomy" id="574656"/>
    <lineage>
        <taxon>Eukaryota</taxon>
        <taxon>Fungi</taxon>
        <taxon>Dikarya</taxon>
        <taxon>Ascomycota</taxon>
        <taxon>Pezizomycotina</taxon>
        <taxon>Dothideomycetes</taxon>
        <taxon>Dothideomycetidae</taxon>
        <taxon>Mycosphaerellales</taxon>
        <taxon>Teratosphaeriaceae</taxon>
        <taxon>Recurvomyces</taxon>
    </lineage>
</organism>
<comment type="caution">
    <text evidence="2">The sequence shown here is derived from an EMBL/GenBank/DDBJ whole genome shotgun (WGS) entry which is preliminary data.</text>
</comment>
<reference evidence="2" key="1">
    <citation type="submission" date="2023-07" db="EMBL/GenBank/DDBJ databases">
        <title>Black Yeasts Isolated from many extreme environments.</title>
        <authorList>
            <person name="Coleine C."/>
            <person name="Stajich J.E."/>
            <person name="Selbmann L."/>
        </authorList>
    </citation>
    <scope>NUCLEOTIDE SEQUENCE</scope>
    <source>
        <strain evidence="2">CCFEE 5485</strain>
    </source>
</reference>
<evidence type="ECO:0000313" key="3">
    <source>
        <dbReference type="Proteomes" id="UP001274830"/>
    </source>
</evidence>
<keyword evidence="1" id="KW-0472">Membrane</keyword>
<protein>
    <submittedName>
        <fullName evidence="2">Uncharacterized protein</fullName>
    </submittedName>
</protein>
<sequence>MYVKQLTNKPPAFYAVALVVTLAPLYFGSYQYRIRHPYGGGMGGSFLTFIQDWLDRDLIQPFDPSPIAAHCKRSTWRSDLIFNLEGGPRGDVAELRSSVLDFIFYAIEASASIVLPYAEERAGFNEEGKAVELPDFGMLFDRTWFLEAIGQACPQMTVYTPGAEMEDMVSLPRTYTPYSRRIDIGKGNTKDDFLHDLDAWLKEGVNTTSGGRATLVSLERSLCNEDVRRLAATVVKASAAMYPWLKINAREVIPSQAFVGAYLHTFDYDAESSKNGEAYSGFSAQADALLAYAAQHNSHVVYTASENVTELARLKQKAAYLSPPIIAITKFSVLTDSDVNTLKSLTPRQQKLVDYEVLRRSSVFVGPIWSPMSYAIALARNEWWSGQGRVNDPWYVTHAETGIAFDDGMSRVLGRDGLIEQRVVRAIWP</sequence>
<keyword evidence="1" id="KW-0812">Transmembrane</keyword>
<accession>A0AAE0TQR3</accession>
<dbReference type="AlphaFoldDB" id="A0AAE0TQR3"/>
<keyword evidence="3" id="KW-1185">Reference proteome</keyword>